<evidence type="ECO:0000256" key="6">
    <source>
        <dbReference type="SAM" id="SignalP"/>
    </source>
</evidence>
<evidence type="ECO:0000259" key="7">
    <source>
        <dbReference type="PROSITE" id="PS50240"/>
    </source>
</evidence>
<dbReference type="SMART" id="SM00020">
    <property type="entry name" value="Tryp_SPc"/>
    <property type="match status" value="1"/>
</dbReference>
<dbReference type="AlphaFoldDB" id="A0A1E7F0E8"/>
<evidence type="ECO:0000256" key="4">
    <source>
        <dbReference type="RuleBase" id="RU363034"/>
    </source>
</evidence>
<dbReference type="KEGG" id="fcy:FRACYDRAFT_263277"/>
<feature type="compositionally biased region" description="Basic and acidic residues" evidence="5">
    <location>
        <begin position="401"/>
        <end position="412"/>
    </location>
</feature>
<keyword evidence="4" id="KW-0720">Serine protease</keyword>
<feature type="region of interest" description="Disordered" evidence="5">
    <location>
        <begin position="369"/>
        <end position="422"/>
    </location>
</feature>
<keyword evidence="4 8" id="KW-0645">Protease</keyword>
<comment type="similarity">
    <text evidence="1">Belongs to the peptidase S1 family.</text>
</comment>
<evidence type="ECO:0000313" key="8">
    <source>
        <dbReference type="EMBL" id="OEU11661.1"/>
    </source>
</evidence>
<reference evidence="8 9" key="1">
    <citation type="submission" date="2016-09" db="EMBL/GenBank/DDBJ databases">
        <title>Extensive genetic diversity and differential bi-allelic expression allows diatom success in the polar Southern Ocean.</title>
        <authorList>
            <consortium name="DOE Joint Genome Institute"/>
            <person name="Mock T."/>
            <person name="Otillar R.P."/>
            <person name="Strauss J."/>
            <person name="Dupont C."/>
            <person name="Frickenhaus S."/>
            <person name="Maumus F."/>
            <person name="Mcmullan M."/>
            <person name="Sanges R."/>
            <person name="Schmutz J."/>
            <person name="Toseland A."/>
            <person name="Valas R."/>
            <person name="Veluchamy A."/>
            <person name="Ward B.J."/>
            <person name="Allen A."/>
            <person name="Barry K."/>
            <person name="Falciatore A."/>
            <person name="Ferrante M."/>
            <person name="Fortunato A.E."/>
            <person name="Gloeckner G."/>
            <person name="Gruber A."/>
            <person name="Hipkin R."/>
            <person name="Janech M."/>
            <person name="Kroth P."/>
            <person name="Leese F."/>
            <person name="Lindquist E."/>
            <person name="Lyon B.R."/>
            <person name="Martin J."/>
            <person name="Mayer C."/>
            <person name="Parker M."/>
            <person name="Quesneville H."/>
            <person name="Raymond J."/>
            <person name="Uhlig C."/>
            <person name="Valentin K.U."/>
            <person name="Worden A.Z."/>
            <person name="Armbrust E.V."/>
            <person name="Bowler C."/>
            <person name="Green B."/>
            <person name="Moulton V."/>
            <person name="Van Oosterhout C."/>
            <person name="Grigoriev I."/>
        </authorList>
    </citation>
    <scope>NUCLEOTIDE SEQUENCE [LARGE SCALE GENOMIC DNA]</scope>
    <source>
        <strain evidence="8 9">CCMP1102</strain>
    </source>
</reference>
<dbReference type="InterPro" id="IPR001254">
    <property type="entry name" value="Trypsin_dom"/>
</dbReference>
<sequence>MKLLSSAIISFFSIVITVDSLITAAAAVVTATSTEDNSNSNMINRRPTRHLRDEQQQQKQHQYNSNEDNSNNRNLIVGGQQAKVGDYPYFVGFGGDWWCGGTLISSEFVLTAAHCQFGVGDDVYIGDYESQTTKEGITYKRQCIEWIEDPRYNDYGPPLYYDFALCRLNEPIAIDQTRTKLILNSDPNYPPPGSNITLIGMGSINDHPFPAPVQIPKYDDTVDINTAEEDSPNSNTDDYGGYVLRYPKFLQEVTSQIISNEECREADFAACESLPMETCITDSEICNLYKYGSLEDGQDACWGDSGGPVISRVDQGDGTFKDIHVGIVSWGDYCGNSVHPNINARTSSAFDFIQTIVCDEFGTNPEDASFCGGDGDDGTNNNGVDVGGDEGDESTTNLRPPPREKMRDREKILQSSRLIPLD</sequence>
<dbReference type="PROSITE" id="PS00134">
    <property type="entry name" value="TRYPSIN_HIS"/>
    <property type="match status" value="1"/>
</dbReference>
<feature type="domain" description="Peptidase S1" evidence="7">
    <location>
        <begin position="76"/>
        <end position="358"/>
    </location>
</feature>
<accession>A0A1E7F0E8</accession>
<evidence type="ECO:0000256" key="3">
    <source>
        <dbReference type="ARBA" id="ARBA00023157"/>
    </source>
</evidence>
<dbReference type="InParanoid" id="A0A1E7F0E8"/>
<keyword evidence="2" id="KW-0843">Virulence</keyword>
<dbReference type="InterPro" id="IPR043504">
    <property type="entry name" value="Peptidase_S1_PA_chymotrypsin"/>
</dbReference>
<dbReference type="GO" id="GO:0004252">
    <property type="term" value="F:serine-type endopeptidase activity"/>
    <property type="evidence" value="ECO:0007669"/>
    <property type="project" value="InterPro"/>
</dbReference>
<dbReference type="Gene3D" id="2.40.10.10">
    <property type="entry name" value="Trypsin-like serine proteases"/>
    <property type="match status" value="1"/>
</dbReference>
<evidence type="ECO:0000256" key="5">
    <source>
        <dbReference type="SAM" id="MobiDB-lite"/>
    </source>
</evidence>
<dbReference type="InterPro" id="IPR050430">
    <property type="entry name" value="Peptidase_S1"/>
</dbReference>
<feature type="compositionally biased region" description="Low complexity" evidence="5">
    <location>
        <begin position="57"/>
        <end position="74"/>
    </location>
</feature>
<evidence type="ECO:0000256" key="1">
    <source>
        <dbReference type="ARBA" id="ARBA00007664"/>
    </source>
</evidence>
<keyword evidence="4" id="KW-0378">Hydrolase</keyword>
<dbReference type="InterPro" id="IPR033116">
    <property type="entry name" value="TRYPSIN_SER"/>
</dbReference>
<feature type="compositionally biased region" description="Polar residues" evidence="5">
    <location>
        <begin position="413"/>
        <end position="422"/>
    </location>
</feature>
<name>A0A1E7F0E8_9STRA</name>
<dbReference type="PANTHER" id="PTHR24276">
    <property type="entry name" value="POLYSERASE-RELATED"/>
    <property type="match status" value="1"/>
</dbReference>
<gene>
    <name evidence="8" type="ORF">FRACYDRAFT_263277</name>
</gene>
<evidence type="ECO:0000256" key="2">
    <source>
        <dbReference type="ARBA" id="ARBA00023026"/>
    </source>
</evidence>
<dbReference type="Proteomes" id="UP000095751">
    <property type="component" value="Unassembled WGS sequence"/>
</dbReference>
<dbReference type="InterPro" id="IPR009003">
    <property type="entry name" value="Peptidase_S1_PA"/>
</dbReference>
<dbReference type="CDD" id="cd00190">
    <property type="entry name" value="Tryp_SPc"/>
    <property type="match status" value="1"/>
</dbReference>
<dbReference type="OrthoDB" id="122635at2759"/>
<feature type="region of interest" description="Disordered" evidence="5">
    <location>
        <begin position="36"/>
        <end position="74"/>
    </location>
</feature>
<protein>
    <submittedName>
        <fullName evidence="8">Trypsin-like serine protease</fullName>
    </submittedName>
</protein>
<dbReference type="GO" id="GO:0006508">
    <property type="term" value="P:proteolysis"/>
    <property type="evidence" value="ECO:0007669"/>
    <property type="project" value="UniProtKB-KW"/>
</dbReference>
<dbReference type="PROSITE" id="PS00135">
    <property type="entry name" value="TRYPSIN_SER"/>
    <property type="match status" value="1"/>
</dbReference>
<dbReference type="Pfam" id="PF00089">
    <property type="entry name" value="Trypsin"/>
    <property type="match status" value="2"/>
</dbReference>
<organism evidence="8 9">
    <name type="scientific">Fragilariopsis cylindrus CCMP1102</name>
    <dbReference type="NCBI Taxonomy" id="635003"/>
    <lineage>
        <taxon>Eukaryota</taxon>
        <taxon>Sar</taxon>
        <taxon>Stramenopiles</taxon>
        <taxon>Ochrophyta</taxon>
        <taxon>Bacillariophyta</taxon>
        <taxon>Bacillariophyceae</taxon>
        <taxon>Bacillariophycidae</taxon>
        <taxon>Bacillariales</taxon>
        <taxon>Bacillariaceae</taxon>
        <taxon>Fragilariopsis</taxon>
    </lineage>
</organism>
<dbReference type="SUPFAM" id="SSF50494">
    <property type="entry name" value="Trypsin-like serine proteases"/>
    <property type="match status" value="1"/>
</dbReference>
<keyword evidence="3" id="KW-1015">Disulfide bond</keyword>
<feature type="signal peptide" evidence="6">
    <location>
        <begin position="1"/>
        <end position="27"/>
    </location>
</feature>
<keyword evidence="9" id="KW-1185">Reference proteome</keyword>
<dbReference type="InterPro" id="IPR001314">
    <property type="entry name" value="Peptidase_S1A"/>
</dbReference>
<dbReference type="InterPro" id="IPR018114">
    <property type="entry name" value="TRYPSIN_HIS"/>
</dbReference>
<dbReference type="EMBL" id="KV784366">
    <property type="protein sequence ID" value="OEU11661.1"/>
    <property type="molecule type" value="Genomic_DNA"/>
</dbReference>
<proteinExistence type="inferred from homology"/>
<dbReference type="PROSITE" id="PS50240">
    <property type="entry name" value="TRYPSIN_DOM"/>
    <property type="match status" value="1"/>
</dbReference>
<keyword evidence="6" id="KW-0732">Signal</keyword>
<evidence type="ECO:0000313" key="9">
    <source>
        <dbReference type="Proteomes" id="UP000095751"/>
    </source>
</evidence>
<dbReference type="PANTHER" id="PTHR24276:SF91">
    <property type="entry name" value="AT26814P-RELATED"/>
    <property type="match status" value="1"/>
</dbReference>
<feature type="chain" id="PRO_5009192566" evidence="6">
    <location>
        <begin position="28"/>
        <end position="422"/>
    </location>
</feature>
<dbReference type="PRINTS" id="PR00722">
    <property type="entry name" value="CHYMOTRYPSIN"/>
</dbReference>